<dbReference type="AlphaFoldDB" id="A0A1G7NVZ4"/>
<reference evidence="1 2" key="1">
    <citation type="submission" date="2016-10" db="EMBL/GenBank/DDBJ databases">
        <authorList>
            <person name="de Groot N.N."/>
        </authorList>
    </citation>
    <scope>NUCLEOTIDE SEQUENCE [LARGE SCALE GENOMIC DNA]</scope>
    <source>
        <strain evidence="1 2">DSM 569</strain>
    </source>
</reference>
<sequence length="40" mass="4561">MIIVGNTLYYAGKFSTLLFLLKELNKKYKTLGEVIKSVSH</sequence>
<evidence type="ECO:0000313" key="1">
    <source>
        <dbReference type="EMBL" id="SDF77390.1"/>
    </source>
</evidence>
<protein>
    <submittedName>
        <fullName evidence="1">Uncharacterized protein</fullName>
    </submittedName>
</protein>
<organism evidence="1 2">
    <name type="scientific">Thermoanaerobacter thermohydrosulfuricus</name>
    <name type="common">Clostridium thermohydrosulfuricum</name>
    <dbReference type="NCBI Taxonomy" id="1516"/>
    <lineage>
        <taxon>Bacteria</taxon>
        <taxon>Bacillati</taxon>
        <taxon>Bacillota</taxon>
        <taxon>Clostridia</taxon>
        <taxon>Thermoanaerobacterales</taxon>
        <taxon>Thermoanaerobacteraceae</taxon>
        <taxon>Thermoanaerobacter</taxon>
    </lineage>
</organism>
<proteinExistence type="predicted"/>
<dbReference type="EMBL" id="FNBS01000023">
    <property type="protein sequence ID" value="SDF77390.1"/>
    <property type="molecule type" value="Genomic_DNA"/>
</dbReference>
<gene>
    <name evidence="1" type="ORF">SAMN04244560_01208</name>
</gene>
<accession>A0A1G7NVZ4</accession>
<evidence type="ECO:0000313" key="2">
    <source>
        <dbReference type="Proteomes" id="UP000183404"/>
    </source>
</evidence>
<dbReference type="Proteomes" id="UP000183404">
    <property type="component" value="Unassembled WGS sequence"/>
</dbReference>
<name>A0A1G7NVZ4_THETY</name>